<evidence type="ECO:0000256" key="2">
    <source>
        <dbReference type="SAM" id="MobiDB-lite"/>
    </source>
</evidence>
<dbReference type="Gene3D" id="3.30.200.20">
    <property type="entry name" value="Phosphorylase Kinase, domain 1"/>
    <property type="match status" value="1"/>
</dbReference>
<feature type="compositionally biased region" description="Low complexity" evidence="2">
    <location>
        <begin position="1"/>
        <end position="13"/>
    </location>
</feature>
<evidence type="ECO:0000256" key="1">
    <source>
        <dbReference type="PROSITE-ProRule" id="PRU10141"/>
    </source>
</evidence>
<dbReference type="GeneID" id="114863456"/>
<feature type="binding site" evidence="1">
    <location>
        <position position="292"/>
    </location>
    <ligand>
        <name>ATP</name>
        <dbReference type="ChEBI" id="CHEBI:30616"/>
    </ligand>
</feature>
<evidence type="ECO:0000313" key="3">
    <source>
        <dbReference type="Proteomes" id="UP000515150"/>
    </source>
</evidence>
<dbReference type="RefSeq" id="XP_055364308.1">
    <property type="nucleotide sequence ID" value="XM_055508333.1"/>
</dbReference>
<dbReference type="Proteomes" id="UP000515150">
    <property type="component" value="Chromosome 1"/>
</dbReference>
<dbReference type="Gene3D" id="1.10.510.10">
    <property type="entry name" value="Transferase(Phosphotransferase) domain 1"/>
    <property type="match status" value="1"/>
</dbReference>
<dbReference type="KEGG" id="bspl:114863456"/>
<dbReference type="GO" id="GO:0072354">
    <property type="term" value="F:histone H3T3 kinase activity"/>
    <property type="evidence" value="ECO:0007669"/>
    <property type="project" value="TreeGrafter"/>
</dbReference>
<dbReference type="PANTHER" id="PTHR24419">
    <property type="entry name" value="INTERLEUKIN-1 RECEPTOR-ASSOCIATED KINASE"/>
    <property type="match status" value="1"/>
</dbReference>
<accession>A0A9W2XR19</accession>
<dbReference type="InterPro" id="IPR017441">
    <property type="entry name" value="Protein_kinase_ATP_BS"/>
</dbReference>
<name>A0A9W2XR19_BETSP</name>
<evidence type="ECO:0000313" key="4">
    <source>
        <dbReference type="RefSeq" id="XP_055364308.1"/>
    </source>
</evidence>
<organism evidence="3 4">
    <name type="scientific">Betta splendens</name>
    <name type="common">Siamese fighting fish</name>
    <dbReference type="NCBI Taxonomy" id="158456"/>
    <lineage>
        <taxon>Eukaryota</taxon>
        <taxon>Metazoa</taxon>
        <taxon>Chordata</taxon>
        <taxon>Craniata</taxon>
        <taxon>Vertebrata</taxon>
        <taxon>Euteleostomi</taxon>
        <taxon>Actinopterygii</taxon>
        <taxon>Neopterygii</taxon>
        <taxon>Teleostei</taxon>
        <taxon>Neoteleostei</taxon>
        <taxon>Acanthomorphata</taxon>
        <taxon>Anabantaria</taxon>
        <taxon>Anabantiformes</taxon>
        <taxon>Anabantoidei</taxon>
        <taxon>Osphronemidae</taxon>
        <taxon>Betta</taxon>
    </lineage>
</organism>
<protein>
    <submittedName>
        <fullName evidence="4">Serine/threonine-protein kinase haspin-like</fullName>
    </submittedName>
</protein>
<dbReference type="OrthoDB" id="21018at2759"/>
<gene>
    <name evidence="4" type="primary">LOC114863456</name>
</gene>
<dbReference type="GO" id="GO:0005634">
    <property type="term" value="C:nucleus"/>
    <property type="evidence" value="ECO:0007669"/>
    <property type="project" value="TreeGrafter"/>
</dbReference>
<keyword evidence="3" id="KW-1185">Reference proteome</keyword>
<dbReference type="PROSITE" id="PS00107">
    <property type="entry name" value="PROTEIN_KINASE_ATP"/>
    <property type="match status" value="1"/>
</dbReference>
<keyword evidence="1" id="KW-0547">Nucleotide-binding</keyword>
<feature type="region of interest" description="Disordered" evidence="2">
    <location>
        <begin position="1"/>
        <end position="21"/>
    </location>
</feature>
<sequence>MWMAPSSDVSPSADSKHSAECSSTSKFVRHSASVVSDESIFYISSSAEITKNAQESTSNTMQTEDVDIIKDKCCIKNGTVRLKKLALSQLNYEQLKEFTQQNESHWTFNEGSADPNAEIENDHTYYINTPKHLVNVLGPAISFSTPVRASALNLSSVLADMTPSSNTWSRLKAALSIHRKGMVLLTPRTVAASGSPGREALADLSRDLFAPPFRTPLPKHLQSQLHRNDSLTVCEDLSDAEKVYAECGQPRALPWEECILPHRMKKCVKIGEGTFGEVFSTTNASGDTVALKVCGVFFHIMLWSSADILLVTAGINSDSCRARSFPVEGSEKVNGEDQKTFGEILHEIIISKELSSLKEKQHNQTHSFIGLNDLHCVQGCYPLDFLDAWDRFNQWKGSENDRPDFFQKDQIFLILEFEFGGIDLENSNGKLASLGVAKSILHQVTAALAVAEQELHFEHRTCDGRWVCSCPKQGTGLPGGHDEALFQRWPWSSVSLPGWDTL</sequence>
<dbReference type="Pfam" id="PF12330">
    <property type="entry name" value="Haspin_kinase"/>
    <property type="match status" value="1"/>
</dbReference>
<proteinExistence type="predicted"/>
<dbReference type="GO" id="GO:0005737">
    <property type="term" value="C:cytoplasm"/>
    <property type="evidence" value="ECO:0007669"/>
    <property type="project" value="TreeGrafter"/>
</dbReference>
<dbReference type="GO" id="GO:0005524">
    <property type="term" value="F:ATP binding"/>
    <property type="evidence" value="ECO:0007669"/>
    <property type="project" value="UniProtKB-UniRule"/>
</dbReference>
<keyword evidence="1" id="KW-0067">ATP-binding</keyword>
<dbReference type="PANTHER" id="PTHR24419:SF18">
    <property type="entry name" value="SERINE_THREONINE-PROTEIN KINASE HASPIN"/>
    <property type="match status" value="1"/>
</dbReference>
<dbReference type="GO" id="GO:0000278">
    <property type="term" value="P:mitotic cell cycle"/>
    <property type="evidence" value="ECO:0007669"/>
    <property type="project" value="TreeGrafter"/>
</dbReference>
<reference evidence="4" key="1">
    <citation type="submission" date="2025-08" db="UniProtKB">
        <authorList>
            <consortium name="RefSeq"/>
        </authorList>
    </citation>
    <scope>IDENTIFICATION</scope>
</reference>
<dbReference type="AlphaFoldDB" id="A0A9W2XR19"/>
<dbReference type="GO" id="GO:0035556">
    <property type="term" value="P:intracellular signal transduction"/>
    <property type="evidence" value="ECO:0007669"/>
    <property type="project" value="TreeGrafter"/>
</dbReference>